<reference evidence="1 2" key="1">
    <citation type="submission" date="2024-09" db="EMBL/GenBank/DDBJ databases">
        <title>Chromosome-scale assembly of Riccia fluitans.</title>
        <authorList>
            <person name="Paukszto L."/>
            <person name="Sawicki J."/>
            <person name="Karawczyk K."/>
            <person name="Piernik-Szablinska J."/>
            <person name="Szczecinska M."/>
            <person name="Mazdziarz M."/>
        </authorList>
    </citation>
    <scope>NUCLEOTIDE SEQUENCE [LARGE SCALE GENOMIC DNA]</scope>
    <source>
        <strain evidence="1">Rf_01</strain>
        <tissue evidence="1">Aerial parts of the thallus</tissue>
    </source>
</reference>
<accession>A0ABD1YHH7</accession>
<dbReference type="AlphaFoldDB" id="A0ABD1YHH7"/>
<comment type="caution">
    <text evidence="1">The sequence shown here is derived from an EMBL/GenBank/DDBJ whole genome shotgun (WGS) entry which is preliminary data.</text>
</comment>
<name>A0ABD1YHH7_9MARC</name>
<sequence>MSLDDEVDLMEQEKDVEYWPQQLLQMVFCRIPFLSRMIGPQISPRWRSLFSNALHSANPDLACRIFQEEVISGSSSWPDLCPLFQVVDGTDNKFWAYNQSSGGWQEVPDHQSYKHSTTQFVFRRTSGPLICSVERVMARHGTKRDRNGWTRTEEWPFVVSIVNIFTGSQRVLPPLPDVGRHLKFSDRCHNDREFQRRNRLLQSCPQELILDFDSEHRSYKIYLLYDLIFKGQFGGTVVFEYNSLREVWIIRWNDARIEGQSPDVKRTSTAYLDGIETSTTYLDGVVYYMTVKPIRIWKYDVKAESWAWPTIFADPARELEGKSMTLDAWGMVTVGSDLMVVTVVGAILRAYNVDRETMLLRESFSLMTTIAFTGQHYRLVSYSRSIFFWPNEAEVSSSVLLLDIRTRILRQILLPRGLMRSICLGNHVALIEGIFQPGNHPFTSV</sequence>
<protein>
    <recommendedName>
        <fullName evidence="3">F-box domain-containing protein</fullName>
    </recommendedName>
</protein>
<organism evidence="1 2">
    <name type="scientific">Riccia fluitans</name>
    <dbReference type="NCBI Taxonomy" id="41844"/>
    <lineage>
        <taxon>Eukaryota</taxon>
        <taxon>Viridiplantae</taxon>
        <taxon>Streptophyta</taxon>
        <taxon>Embryophyta</taxon>
        <taxon>Marchantiophyta</taxon>
        <taxon>Marchantiopsida</taxon>
        <taxon>Marchantiidae</taxon>
        <taxon>Marchantiales</taxon>
        <taxon>Ricciaceae</taxon>
        <taxon>Riccia</taxon>
    </lineage>
</organism>
<dbReference type="PANTHER" id="PTHR31672:SF2">
    <property type="entry name" value="F-BOX DOMAIN-CONTAINING PROTEIN"/>
    <property type="match status" value="1"/>
</dbReference>
<dbReference type="PANTHER" id="PTHR31672">
    <property type="entry name" value="BNACNNG10540D PROTEIN"/>
    <property type="match status" value="1"/>
</dbReference>
<evidence type="ECO:0008006" key="3">
    <source>
        <dbReference type="Google" id="ProtNLM"/>
    </source>
</evidence>
<evidence type="ECO:0000313" key="2">
    <source>
        <dbReference type="Proteomes" id="UP001605036"/>
    </source>
</evidence>
<proteinExistence type="predicted"/>
<evidence type="ECO:0000313" key="1">
    <source>
        <dbReference type="EMBL" id="KAL2630148.1"/>
    </source>
</evidence>
<dbReference type="EMBL" id="JBHFFA010000004">
    <property type="protein sequence ID" value="KAL2630148.1"/>
    <property type="molecule type" value="Genomic_DNA"/>
</dbReference>
<dbReference type="Proteomes" id="UP001605036">
    <property type="component" value="Unassembled WGS sequence"/>
</dbReference>
<gene>
    <name evidence="1" type="ORF">R1flu_014834</name>
</gene>
<dbReference type="InterPro" id="IPR050796">
    <property type="entry name" value="SCF_F-box_component"/>
</dbReference>
<keyword evidence="2" id="KW-1185">Reference proteome</keyword>